<dbReference type="FunFam" id="3.10.20.80:FF:000002">
    <property type="entry name" value="Mitochondrial translational initiation factor 3"/>
    <property type="match status" value="1"/>
</dbReference>
<evidence type="ECO:0000256" key="4">
    <source>
        <dbReference type="SAM" id="MobiDB-lite"/>
    </source>
</evidence>
<reference evidence="6" key="1">
    <citation type="submission" date="2025-08" db="UniProtKB">
        <authorList>
            <consortium name="Ensembl"/>
        </authorList>
    </citation>
    <scope>IDENTIFICATION</scope>
</reference>
<accession>A0A8C4UJV4</accession>
<dbReference type="Pfam" id="PF05198">
    <property type="entry name" value="IF3_N"/>
    <property type="match status" value="1"/>
</dbReference>
<feature type="compositionally biased region" description="Low complexity" evidence="4">
    <location>
        <begin position="57"/>
        <end position="66"/>
    </location>
</feature>
<dbReference type="InterPro" id="IPR019814">
    <property type="entry name" value="Translation_initiation_fac_3_N"/>
</dbReference>
<dbReference type="InterPro" id="IPR001288">
    <property type="entry name" value="Translation_initiation_fac_3"/>
</dbReference>
<keyword evidence="2" id="KW-0396">Initiation factor</keyword>
<dbReference type="InterPro" id="IPR036788">
    <property type="entry name" value="T_IF-3_C_sf"/>
</dbReference>
<evidence type="ECO:0000256" key="2">
    <source>
        <dbReference type="ARBA" id="ARBA00022540"/>
    </source>
</evidence>
<dbReference type="PANTHER" id="PTHR10938:SF0">
    <property type="entry name" value="TRANSLATION INITIATION FACTOR IF-3, MITOCHONDRIAL"/>
    <property type="match status" value="1"/>
</dbReference>
<dbReference type="GO" id="GO:0070124">
    <property type="term" value="P:mitochondrial translational initiation"/>
    <property type="evidence" value="ECO:0007669"/>
    <property type="project" value="TreeGrafter"/>
</dbReference>
<dbReference type="InterPro" id="IPR036787">
    <property type="entry name" value="T_IF-3_N_sf"/>
</dbReference>
<dbReference type="AlphaFoldDB" id="A0A8C4UJV4"/>
<proteinExistence type="inferred from homology"/>
<evidence type="ECO:0000256" key="1">
    <source>
        <dbReference type="ARBA" id="ARBA00005439"/>
    </source>
</evidence>
<dbReference type="GO" id="GO:0003743">
    <property type="term" value="F:translation initiation factor activity"/>
    <property type="evidence" value="ECO:0007669"/>
    <property type="project" value="UniProtKB-KW"/>
</dbReference>
<feature type="compositionally biased region" description="Gly residues" evidence="4">
    <location>
        <begin position="17"/>
        <end position="30"/>
    </location>
</feature>
<feature type="compositionally biased region" description="Acidic residues" evidence="4">
    <location>
        <begin position="33"/>
        <end position="43"/>
    </location>
</feature>
<reference evidence="6" key="2">
    <citation type="submission" date="2025-09" db="UniProtKB">
        <authorList>
            <consortium name="Ensembl"/>
        </authorList>
    </citation>
    <scope>IDENTIFICATION</scope>
</reference>
<evidence type="ECO:0000313" key="6">
    <source>
        <dbReference type="Ensembl" id="ENSFTIP00000011572.1"/>
    </source>
</evidence>
<comment type="similarity">
    <text evidence="1">Belongs to the IF-3 family.</text>
</comment>
<feature type="region of interest" description="Disordered" evidence="4">
    <location>
        <begin position="509"/>
        <end position="531"/>
    </location>
</feature>
<evidence type="ECO:0000313" key="7">
    <source>
        <dbReference type="Proteomes" id="UP000694562"/>
    </source>
</evidence>
<dbReference type="Proteomes" id="UP000694562">
    <property type="component" value="Unplaced"/>
</dbReference>
<keyword evidence="3" id="KW-0648">Protein biosynthesis</keyword>
<keyword evidence="7" id="KW-1185">Reference proteome</keyword>
<evidence type="ECO:0000259" key="5">
    <source>
        <dbReference type="Pfam" id="PF05198"/>
    </source>
</evidence>
<dbReference type="SUPFAM" id="SSF55200">
    <property type="entry name" value="Translation initiation factor IF3, C-terminal domain"/>
    <property type="match status" value="1"/>
</dbReference>
<name>A0A8C4UJV4_FALTI</name>
<protein>
    <recommendedName>
        <fullName evidence="5">Translation initiation factor 3 N-terminal domain-containing protein</fullName>
    </recommendedName>
</protein>
<sequence length="531" mass="59013">MCTRTCARARAGLHGPAEGGGGAGGGTGRGGVEEEEEEEEEGGEAAKLHPFRRPRLGPRLGPAQLGSARPVRQVRAAGRGRCGAEPPAGSGPWCCRPRARLQPRTSRAEGRRVTPAVTPHAPTGRAPRRARPTAQAAPGVLRTRAQPFSRALRRNPRVKPKRRLYSARLREAAAPARCKTSPVGAAGTEAPTRAANVSCECRDSCYSRTSRCAGAVACRCVRAPAKSAGLANARAVQWDTLKCYVTRSKALPCRGIFPRMTAFCTMKLLCQATRNQKRYAERLFGTFLTQTLQKRVFSPFWMVVPDPRKSTVFGLPQPFCTAEKSHMETKKKTAFGSVGRRIPYRILHVINQDGESLGNMHRAEALKLMDQHDLKLVLLHENAEPPVYRLMTGQQIHEEQLKRAKKKKNSNPGVVQKELSFSSAIAKNDLETKTKQITQWIEKKYHVKVTIRQAKDSNTDMFMLFDKILETVSEKATYLSKPKVTREGVSTCIFRHMSDKELKVYRKMEDQKNSAVKKDENEDLKSNELHP</sequence>
<feature type="region of interest" description="Disordered" evidence="4">
    <location>
        <begin position="12"/>
        <end position="138"/>
    </location>
</feature>
<dbReference type="GO" id="GO:0043022">
    <property type="term" value="F:ribosome binding"/>
    <property type="evidence" value="ECO:0007669"/>
    <property type="project" value="TreeGrafter"/>
</dbReference>
<dbReference type="SUPFAM" id="SSF54364">
    <property type="entry name" value="Translation initiation factor IF3, N-terminal domain"/>
    <property type="match status" value="1"/>
</dbReference>
<dbReference type="PANTHER" id="PTHR10938">
    <property type="entry name" value="TRANSLATION INITIATION FACTOR IF-3"/>
    <property type="match status" value="1"/>
</dbReference>
<organism evidence="6 7">
    <name type="scientific">Falco tinnunculus</name>
    <name type="common">Common kestrel</name>
    <dbReference type="NCBI Taxonomy" id="100819"/>
    <lineage>
        <taxon>Eukaryota</taxon>
        <taxon>Metazoa</taxon>
        <taxon>Chordata</taxon>
        <taxon>Craniata</taxon>
        <taxon>Vertebrata</taxon>
        <taxon>Euteleostomi</taxon>
        <taxon>Archelosauria</taxon>
        <taxon>Archosauria</taxon>
        <taxon>Dinosauria</taxon>
        <taxon>Saurischia</taxon>
        <taxon>Theropoda</taxon>
        <taxon>Coelurosauria</taxon>
        <taxon>Aves</taxon>
        <taxon>Neognathae</taxon>
        <taxon>Neoaves</taxon>
        <taxon>Telluraves</taxon>
        <taxon>Australaves</taxon>
        <taxon>Falconiformes</taxon>
        <taxon>Falconidae</taxon>
        <taxon>Falco</taxon>
    </lineage>
</organism>
<dbReference type="NCBIfam" id="TIGR00168">
    <property type="entry name" value="infC"/>
    <property type="match status" value="1"/>
</dbReference>
<dbReference type="GO" id="GO:0032790">
    <property type="term" value="P:ribosome disassembly"/>
    <property type="evidence" value="ECO:0007669"/>
    <property type="project" value="TreeGrafter"/>
</dbReference>
<evidence type="ECO:0000256" key="3">
    <source>
        <dbReference type="ARBA" id="ARBA00022917"/>
    </source>
</evidence>
<dbReference type="OrthoDB" id="21573at2759"/>
<feature type="domain" description="Translation initiation factor 3 N-terminal" evidence="5">
    <location>
        <begin position="339"/>
        <end position="404"/>
    </location>
</feature>
<dbReference type="Ensembl" id="ENSFTIT00000012069.1">
    <property type="protein sequence ID" value="ENSFTIP00000011572.1"/>
    <property type="gene ID" value="ENSFTIG00000007745.1"/>
</dbReference>
<dbReference type="Gene3D" id="3.10.20.80">
    <property type="entry name" value="Translation initiation factor 3 (IF-3), N-terminal domain"/>
    <property type="match status" value="1"/>
</dbReference>
<dbReference type="Gene3D" id="3.30.110.10">
    <property type="entry name" value="Translation initiation factor 3 (IF-3), C-terminal domain"/>
    <property type="match status" value="1"/>
</dbReference>
<dbReference type="GO" id="GO:0005739">
    <property type="term" value="C:mitochondrion"/>
    <property type="evidence" value="ECO:0007669"/>
    <property type="project" value="TreeGrafter"/>
</dbReference>